<reference evidence="1 2" key="1">
    <citation type="journal article" date="2018" name="Arch. Microbiol.">
        <title>New insights into the metabolic potential of the phototrophic purple bacterium Rhodopila globiformis DSM 161(T) from its draft genome sequence and evidence for a vanadium-dependent nitrogenase.</title>
        <authorList>
            <person name="Imhoff J.F."/>
            <person name="Rahn T."/>
            <person name="Kunzel S."/>
            <person name="Neulinger S.C."/>
        </authorList>
    </citation>
    <scope>NUCLEOTIDE SEQUENCE [LARGE SCALE GENOMIC DNA]</scope>
    <source>
        <strain evidence="1 2">DSM 161</strain>
    </source>
</reference>
<accession>A0A2S6NBR7</accession>
<organism evidence="1 2">
    <name type="scientific">Rhodopila globiformis</name>
    <name type="common">Rhodopseudomonas globiformis</name>
    <dbReference type="NCBI Taxonomy" id="1071"/>
    <lineage>
        <taxon>Bacteria</taxon>
        <taxon>Pseudomonadati</taxon>
        <taxon>Pseudomonadota</taxon>
        <taxon>Alphaproteobacteria</taxon>
        <taxon>Acetobacterales</taxon>
        <taxon>Acetobacteraceae</taxon>
        <taxon>Rhodopila</taxon>
    </lineage>
</organism>
<dbReference type="AlphaFoldDB" id="A0A2S6NBR7"/>
<proteinExistence type="predicted"/>
<evidence type="ECO:0000313" key="2">
    <source>
        <dbReference type="Proteomes" id="UP000239724"/>
    </source>
</evidence>
<evidence type="ECO:0000313" key="1">
    <source>
        <dbReference type="EMBL" id="PPQ32056.1"/>
    </source>
</evidence>
<sequence>MSEAVSSAIRDAWPNKTTAEQSLMGALQDRLSVGLIATPRHLLRTCRTTEPLAEVVARNDEGFDYFPVTDSAH</sequence>
<keyword evidence="2" id="KW-1185">Reference proteome</keyword>
<name>A0A2S6NBR7_RHOGL</name>
<protein>
    <submittedName>
        <fullName evidence="1">Uncharacterized protein</fullName>
    </submittedName>
</protein>
<comment type="caution">
    <text evidence="1">The sequence shown here is derived from an EMBL/GenBank/DDBJ whole genome shotgun (WGS) entry which is preliminary data.</text>
</comment>
<gene>
    <name evidence="1" type="ORF">CCS01_16095</name>
</gene>
<dbReference type="Proteomes" id="UP000239724">
    <property type="component" value="Unassembled WGS sequence"/>
</dbReference>
<dbReference type="EMBL" id="NHRY01000176">
    <property type="protein sequence ID" value="PPQ32056.1"/>
    <property type="molecule type" value="Genomic_DNA"/>
</dbReference>